<dbReference type="PANTHER" id="PTHR11102">
    <property type="entry name" value="SEL-1-LIKE PROTEIN"/>
    <property type="match status" value="1"/>
</dbReference>
<protein>
    <submittedName>
        <fullName evidence="1">Localization factor PodJL</fullName>
    </submittedName>
</protein>
<accession>A0A517Q9Q6</accession>
<gene>
    <name evidence="1" type="primary">podJ</name>
    <name evidence="1" type="ORF">Enr10x_36770</name>
</gene>
<dbReference type="InterPro" id="IPR006597">
    <property type="entry name" value="Sel1-like"/>
</dbReference>
<dbReference type="EMBL" id="CP037421">
    <property type="protein sequence ID" value="QDT28335.1"/>
    <property type="molecule type" value="Genomic_DNA"/>
</dbReference>
<dbReference type="SUPFAM" id="SSF81901">
    <property type="entry name" value="HCP-like"/>
    <property type="match status" value="2"/>
</dbReference>
<proteinExistence type="predicted"/>
<organism evidence="1 2">
    <name type="scientific">Gimesia panareensis</name>
    <dbReference type="NCBI Taxonomy" id="2527978"/>
    <lineage>
        <taxon>Bacteria</taxon>
        <taxon>Pseudomonadati</taxon>
        <taxon>Planctomycetota</taxon>
        <taxon>Planctomycetia</taxon>
        <taxon>Planctomycetales</taxon>
        <taxon>Planctomycetaceae</taxon>
        <taxon>Gimesia</taxon>
    </lineage>
</organism>
<evidence type="ECO:0000313" key="1">
    <source>
        <dbReference type="EMBL" id="QDT28335.1"/>
    </source>
</evidence>
<dbReference type="SMART" id="SM00671">
    <property type="entry name" value="SEL1"/>
    <property type="match status" value="5"/>
</dbReference>
<dbReference type="InterPro" id="IPR011990">
    <property type="entry name" value="TPR-like_helical_dom_sf"/>
</dbReference>
<dbReference type="InterPro" id="IPR050767">
    <property type="entry name" value="Sel1_AlgK"/>
</dbReference>
<keyword evidence="2" id="KW-1185">Reference proteome</keyword>
<evidence type="ECO:0000313" key="2">
    <source>
        <dbReference type="Proteomes" id="UP000315647"/>
    </source>
</evidence>
<reference evidence="1 2" key="1">
    <citation type="submission" date="2019-03" db="EMBL/GenBank/DDBJ databases">
        <title>Deep-cultivation of Planctomycetes and their phenomic and genomic characterization uncovers novel biology.</title>
        <authorList>
            <person name="Wiegand S."/>
            <person name="Jogler M."/>
            <person name="Boedeker C."/>
            <person name="Pinto D."/>
            <person name="Vollmers J."/>
            <person name="Rivas-Marin E."/>
            <person name="Kohn T."/>
            <person name="Peeters S.H."/>
            <person name="Heuer A."/>
            <person name="Rast P."/>
            <person name="Oberbeckmann S."/>
            <person name="Bunk B."/>
            <person name="Jeske O."/>
            <person name="Meyerdierks A."/>
            <person name="Storesund J.E."/>
            <person name="Kallscheuer N."/>
            <person name="Luecker S."/>
            <person name="Lage O.M."/>
            <person name="Pohl T."/>
            <person name="Merkel B.J."/>
            <person name="Hornburger P."/>
            <person name="Mueller R.-W."/>
            <person name="Bruemmer F."/>
            <person name="Labrenz M."/>
            <person name="Spormann A.M."/>
            <person name="Op den Camp H."/>
            <person name="Overmann J."/>
            <person name="Amann R."/>
            <person name="Jetten M.S.M."/>
            <person name="Mascher T."/>
            <person name="Medema M.H."/>
            <person name="Devos D.P."/>
            <person name="Kaster A.-K."/>
            <person name="Ovreas L."/>
            <person name="Rohde M."/>
            <person name="Galperin M.Y."/>
            <person name="Jogler C."/>
        </authorList>
    </citation>
    <scope>NUCLEOTIDE SEQUENCE [LARGE SCALE GENOMIC DNA]</scope>
    <source>
        <strain evidence="1 2">Enr10</strain>
    </source>
</reference>
<name>A0A517Q9Q6_9PLAN</name>
<sequence>MIAMSDHLDIDVLLQEPASLAVAEQLVAWADTTRTQIARGDMMLGILTIDRATKIPTAYKTAAQQGLSSAWVTLAWWYAYPDFGEPDLSAAEEALGTAVAANVDNAQLELARMRWFFKRETATESEQQQAFQYVSESVDSDPANAEGVYLLALLTTHGFGVAASPGAGFELQQRAADLGNLDALFEIYVHYANGLDVPVDEERAFAACQRAAEAGHPRAMYNLGAFNATGRGIPRNMTEAVKWYERAADVGNPSAMAGLAMIFATGDGVEPDREYARELFDQADYCGLDVSHLREQVGL</sequence>
<dbReference type="Pfam" id="PF08238">
    <property type="entry name" value="Sel1"/>
    <property type="match status" value="4"/>
</dbReference>
<dbReference type="AlphaFoldDB" id="A0A517Q9Q6"/>
<dbReference type="Gene3D" id="1.25.40.10">
    <property type="entry name" value="Tetratricopeptide repeat domain"/>
    <property type="match status" value="2"/>
</dbReference>
<dbReference type="PANTHER" id="PTHR11102:SF160">
    <property type="entry name" value="ERAD-ASSOCIATED E3 UBIQUITIN-PROTEIN LIGASE COMPONENT HRD3"/>
    <property type="match status" value="1"/>
</dbReference>
<dbReference type="Proteomes" id="UP000315647">
    <property type="component" value="Chromosome"/>
</dbReference>